<dbReference type="Proteomes" id="UP001485043">
    <property type="component" value="Unassembled WGS sequence"/>
</dbReference>
<feature type="compositionally biased region" description="Low complexity" evidence="1">
    <location>
        <begin position="30"/>
        <end position="46"/>
    </location>
</feature>
<feature type="region of interest" description="Disordered" evidence="1">
    <location>
        <begin position="1"/>
        <end position="92"/>
    </location>
</feature>
<organism evidence="2 3">
    <name type="scientific">Apatococcus fuscideae</name>
    <dbReference type="NCBI Taxonomy" id="2026836"/>
    <lineage>
        <taxon>Eukaryota</taxon>
        <taxon>Viridiplantae</taxon>
        <taxon>Chlorophyta</taxon>
        <taxon>core chlorophytes</taxon>
        <taxon>Trebouxiophyceae</taxon>
        <taxon>Chlorellales</taxon>
        <taxon>Chlorellaceae</taxon>
        <taxon>Apatococcus</taxon>
    </lineage>
</organism>
<gene>
    <name evidence="2" type="ORF">WJX84_008754</name>
</gene>
<evidence type="ECO:0000313" key="2">
    <source>
        <dbReference type="EMBL" id="KAK9868879.1"/>
    </source>
</evidence>
<evidence type="ECO:0000256" key="1">
    <source>
        <dbReference type="SAM" id="MobiDB-lite"/>
    </source>
</evidence>
<sequence>MASFPPAQSGQAPSGQNGVGVSRQHSRGNCLRQQCPQQQRRCTRLQAESDSKTDRRLQAPSSPPAPSRPLPETDGASVPGPKEPFSSPSSMPARQTYKSAYIIFSRAGVFVRLPGVDVARFQESMTTGGPAGICGCPLRRVHLPSWCLLARDCTGYQCSIILQLLSTSFPYLKSSNEMRGLRDDSSLSSTRNGPPGLAFVQAFGQLTYIRAIRGGLQSHLAV</sequence>
<protein>
    <submittedName>
        <fullName evidence="2">Uncharacterized protein</fullName>
    </submittedName>
</protein>
<comment type="caution">
    <text evidence="2">The sequence shown here is derived from an EMBL/GenBank/DDBJ whole genome shotgun (WGS) entry which is preliminary data.</text>
</comment>
<name>A0AAW1TGU8_9CHLO</name>
<dbReference type="EMBL" id="JALJOV010000009">
    <property type="protein sequence ID" value="KAK9868879.1"/>
    <property type="molecule type" value="Genomic_DNA"/>
</dbReference>
<feature type="compositionally biased region" description="Basic and acidic residues" evidence="1">
    <location>
        <begin position="47"/>
        <end position="57"/>
    </location>
</feature>
<accession>A0AAW1TGU8</accession>
<keyword evidence="3" id="KW-1185">Reference proteome</keyword>
<feature type="compositionally biased region" description="Polar residues" evidence="1">
    <location>
        <begin position="1"/>
        <end position="16"/>
    </location>
</feature>
<reference evidence="2 3" key="1">
    <citation type="journal article" date="2024" name="Nat. Commun.">
        <title>Phylogenomics reveals the evolutionary origins of lichenization in chlorophyte algae.</title>
        <authorList>
            <person name="Puginier C."/>
            <person name="Libourel C."/>
            <person name="Otte J."/>
            <person name="Skaloud P."/>
            <person name="Haon M."/>
            <person name="Grisel S."/>
            <person name="Petersen M."/>
            <person name="Berrin J.G."/>
            <person name="Delaux P.M."/>
            <person name="Dal Grande F."/>
            <person name="Keller J."/>
        </authorList>
    </citation>
    <scope>NUCLEOTIDE SEQUENCE [LARGE SCALE GENOMIC DNA]</scope>
    <source>
        <strain evidence="2 3">SAG 2523</strain>
    </source>
</reference>
<evidence type="ECO:0000313" key="3">
    <source>
        <dbReference type="Proteomes" id="UP001485043"/>
    </source>
</evidence>
<proteinExistence type="predicted"/>
<dbReference type="AlphaFoldDB" id="A0AAW1TGU8"/>